<dbReference type="Pfam" id="PF13416">
    <property type="entry name" value="SBP_bac_8"/>
    <property type="match status" value="1"/>
</dbReference>
<dbReference type="SUPFAM" id="SSF53850">
    <property type="entry name" value="Periplasmic binding protein-like II"/>
    <property type="match status" value="1"/>
</dbReference>
<dbReference type="InterPro" id="IPR006059">
    <property type="entry name" value="SBP"/>
</dbReference>
<accession>A0A5M6IZ05</accession>
<dbReference type="EMBL" id="VWPK01000011">
    <property type="protein sequence ID" value="KAA5612615.1"/>
    <property type="molecule type" value="Genomic_DNA"/>
</dbReference>
<dbReference type="CDD" id="cd13544">
    <property type="entry name" value="PBP2_Fbp_like_1"/>
    <property type="match status" value="1"/>
</dbReference>
<keyword evidence="2" id="KW-0479">Metal-binding</keyword>
<comment type="caution">
    <text evidence="4">The sequence shown here is derived from an EMBL/GenBank/DDBJ whole genome shotgun (WGS) entry which is preliminary data.</text>
</comment>
<evidence type="ECO:0000256" key="1">
    <source>
        <dbReference type="ARBA" id="ARBA00022729"/>
    </source>
</evidence>
<keyword evidence="1 3" id="KW-0732">Signal</keyword>
<dbReference type="PIRSF" id="PIRSF002825">
    <property type="entry name" value="CfbpA"/>
    <property type="match status" value="1"/>
</dbReference>
<evidence type="ECO:0000313" key="4">
    <source>
        <dbReference type="EMBL" id="KAA5612615.1"/>
    </source>
</evidence>
<dbReference type="GO" id="GO:0015888">
    <property type="term" value="P:thiamine transport"/>
    <property type="evidence" value="ECO:0007669"/>
    <property type="project" value="TreeGrafter"/>
</dbReference>
<evidence type="ECO:0000256" key="3">
    <source>
        <dbReference type="SAM" id="SignalP"/>
    </source>
</evidence>
<dbReference type="PANTHER" id="PTHR30006">
    <property type="entry name" value="THIAMINE-BINDING PERIPLASMIC PROTEIN-RELATED"/>
    <property type="match status" value="1"/>
</dbReference>
<dbReference type="GO" id="GO:0030975">
    <property type="term" value="F:thiamine binding"/>
    <property type="evidence" value="ECO:0007669"/>
    <property type="project" value="TreeGrafter"/>
</dbReference>
<protein>
    <submittedName>
        <fullName evidence="4">Putative 2-aminoethylphosphonate ABC transporter substrate-binding protein</fullName>
    </submittedName>
</protein>
<dbReference type="RefSeq" id="WP_150040430.1">
    <property type="nucleotide sequence ID" value="NZ_OW485601.1"/>
</dbReference>
<feature type="chain" id="PRO_5024327842" evidence="3">
    <location>
        <begin position="26"/>
        <end position="342"/>
    </location>
</feature>
<dbReference type="OrthoDB" id="9766989at2"/>
<dbReference type="GO" id="GO:0046872">
    <property type="term" value="F:metal ion binding"/>
    <property type="evidence" value="ECO:0007669"/>
    <property type="project" value="UniProtKB-KW"/>
</dbReference>
<name>A0A5M6IZ05_9PROT</name>
<reference evidence="4 5" key="1">
    <citation type="submission" date="2019-09" db="EMBL/GenBank/DDBJ databases">
        <title>Genome sequence of Rhodovastum atsumiense, a diverse member of the Acetobacteraceae family of non-sulfur purple photosynthetic bacteria.</title>
        <authorList>
            <person name="Meyer T."/>
            <person name="Kyndt J."/>
        </authorList>
    </citation>
    <scope>NUCLEOTIDE SEQUENCE [LARGE SCALE GENOMIC DNA]</scope>
    <source>
        <strain evidence="4 5">DSM 21279</strain>
    </source>
</reference>
<dbReference type="NCBIfam" id="TIGR03261">
    <property type="entry name" value="phnS2"/>
    <property type="match status" value="1"/>
</dbReference>
<dbReference type="Gene3D" id="3.40.190.10">
    <property type="entry name" value="Periplasmic binding protein-like II"/>
    <property type="match status" value="2"/>
</dbReference>
<dbReference type="PANTHER" id="PTHR30006:SF2">
    <property type="entry name" value="ABC TRANSPORTER SUBSTRATE-BINDING PROTEIN"/>
    <property type="match status" value="1"/>
</dbReference>
<dbReference type="Proteomes" id="UP000325255">
    <property type="component" value="Unassembled WGS sequence"/>
</dbReference>
<keyword evidence="2" id="KW-0408">Iron</keyword>
<dbReference type="GO" id="GO:0030288">
    <property type="term" value="C:outer membrane-bounded periplasmic space"/>
    <property type="evidence" value="ECO:0007669"/>
    <property type="project" value="TreeGrafter"/>
</dbReference>
<evidence type="ECO:0000256" key="2">
    <source>
        <dbReference type="PIRSR" id="PIRSR002825-1"/>
    </source>
</evidence>
<gene>
    <name evidence="4" type="ORF">F1189_09180</name>
</gene>
<evidence type="ECO:0000313" key="5">
    <source>
        <dbReference type="Proteomes" id="UP000325255"/>
    </source>
</evidence>
<keyword evidence="5" id="KW-1185">Reference proteome</keyword>
<dbReference type="AlphaFoldDB" id="A0A5M6IZ05"/>
<sequence>MRRILFAAVAGLAIAAGLAPMNADAAEKLTVYTAFENEQLAPYKKAFEAAHPGIEIQWVRDSTGIITARLLAEKANPQADIVWGLAASSLLVLDKDGLLEAYAPKTLGEIKSTFRSQKSPPTWVGADAWMGAVCFNTVEAAKKKLPTPQSWEDLLNPAYKGQLVMPNPASSGTGFLTVSGWLQMMGEAKAWAYMDKLNENIAAYTHSGSKPCKQAASGEYALGISIEYTGASLKSKGAPISVILPKPASGWDMEATAIVKGTKHLAAAKQLADFAASRPANQLYNDYYAVVAYKGVSKEIPNYPANAEAMMMPKNNFEWAATNRDRILAEWTRRYDSKSEPK</sequence>
<feature type="signal peptide" evidence="3">
    <location>
        <begin position="1"/>
        <end position="25"/>
    </location>
</feature>
<dbReference type="InterPro" id="IPR017663">
    <property type="entry name" value="ABC_2-AEP-bd"/>
</dbReference>
<dbReference type="GO" id="GO:0030976">
    <property type="term" value="F:thiamine pyrophosphate binding"/>
    <property type="evidence" value="ECO:0007669"/>
    <property type="project" value="TreeGrafter"/>
</dbReference>
<organism evidence="4 5">
    <name type="scientific">Rhodovastum atsumiense</name>
    <dbReference type="NCBI Taxonomy" id="504468"/>
    <lineage>
        <taxon>Bacteria</taxon>
        <taxon>Pseudomonadati</taxon>
        <taxon>Pseudomonadota</taxon>
        <taxon>Alphaproteobacteria</taxon>
        <taxon>Acetobacterales</taxon>
        <taxon>Acetobacteraceae</taxon>
        <taxon>Rhodovastum</taxon>
    </lineage>
</organism>
<feature type="binding site" evidence="2">
    <location>
        <position position="228"/>
    </location>
    <ligand>
        <name>Fe cation</name>
        <dbReference type="ChEBI" id="CHEBI:24875"/>
    </ligand>
</feature>
<dbReference type="InterPro" id="IPR026045">
    <property type="entry name" value="Ferric-bd"/>
</dbReference>
<proteinExistence type="predicted"/>